<organism evidence="2 4">
    <name type="scientific">Brassica cretica</name>
    <name type="common">Mustard</name>
    <dbReference type="NCBI Taxonomy" id="69181"/>
    <lineage>
        <taxon>Eukaryota</taxon>
        <taxon>Viridiplantae</taxon>
        <taxon>Streptophyta</taxon>
        <taxon>Embryophyta</taxon>
        <taxon>Tracheophyta</taxon>
        <taxon>Spermatophyta</taxon>
        <taxon>Magnoliopsida</taxon>
        <taxon>eudicotyledons</taxon>
        <taxon>Gunneridae</taxon>
        <taxon>Pentapetalae</taxon>
        <taxon>rosids</taxon>
        <taxon>malvids</taxon>
        <taxon>Brassicales</taxon>
        <taxon>Brassicaceae</taxon>
        <taxon>Brassiceae</taxon>
        <taxon>Brassica</taxon>
    </lineage>
</organism>
<comment type="caution">
    <text evidence="2">The sequence shown here is derived from an EMBL/GenBank/DDBJ whole genome shotgun (WGS) entry which is preliminary data.</text>
</comment>
<dbReference type="Pfam" id="PF03822">
    <property type="entry name" value="NAF"/>
    <property type="match status" value="1"/>
</dbReference>
<dbReference type="Proteomes" id="UP000712281">
    <property type="component" value="Unassembled WGS sequence"/>
</dbReference>
<name>A0A8S9JPP7_BRACR</name>
<dbReference type="GO" id="GO:0007165">
    <property type="term" value="P:signal transduction"/>
    <property type="evidence" value="ECO:0007669"/>
    <property type="project" value="InterPro"/>
</dbReference>
<dbReference type="InterPro" id="IPR018451">
    <property type="entry name" value="NAF/FISL_domain"/>
</dbReference>
<feature type="domain" description="NAF" evidence="1">
    <location>
        <begin position="10"/>
        <end position="34"/>
    </location>
</feature>
<evidence type="ECO:0000313" key="4">
    <source>
        <dbReference type="Proteomes" id="UP000712281"/>
    </source>
</evidence>
<proteinExistence type="predicted"/>
<dbReference type="PROSITE" id="PS50816">
    <property type="entry name" value="NAF"/>
    <property type="match status" value="1"/>
</dbReference>
<dbReference type="InterPro" id="IPR004041">
    <property type="entry name" value="NAF_dom"/>
</dbReference>
<dbReference type="AlphaFoldDB" id="A0A8S9JPP7"/>
<gene>
    <name evidence="2" type="ORF">F2Q68_00001623</name>
    <name evidence="3" type="ORF">F2Q70_00008569</name>
</gene>
<protein>
    <recommendedName>
        <fullName evidence="1">NAF domain-containing protein</fullName>
    </recommendedName>
</protein>
<dbReference type="EMBL" id="QGKY02000089">
    <property type="protein sequence ID" value="KAF2610469.1"/>
    <property type="molecule type" value="Genomic_DNA"/>
</dbReference>
<dbReference type="EMBL" id="QGKW02001660">
    <property type="protein sequence ID" value="KAF2583427.1"/>
    <property type="molecule type" value="Genomic_DNA"/>
</dbReference>
<evidence type="ECO:0000313" key="3">
    <source>
        <dbReference type="EMBL" id="KAF2610469.1"/>
    </source>
</evidence>
<evidence type="ECO:0000313" key="2">
    <source>
        <dbReference type="EMBL" id="KAF2583427.1"/>
    </source>
</evidence>
<dbReference type="CDD" id="cd12195">
    <property type="entry name" value="CIPK_C"/>
    <property type="match status" value="1"/>
</dbReference>
<sequence>MQADDYDLEESGKKLNAFELIASSSTANLAGLFGNFVTPDHCDQFVSDENPAEIMVKVVEVAKKMNLRIAKKKERAVKLEGPQGVANIVVKIRRLTDELVMVEMKNKQRDVGIVWADELRQKLRRLINQPVNRVPDKP</sequence>
<reference evidence="2" key="1">
    <citation type="submission" date="2019-12" db="EMBL/GenBank/DDBJ databases">
        <title>Genome sequencing and annotation of Brassica cretica.</title>
        <authorList>
            <person name="Studholme D.J."/>
            <person name="Sarris P.F."/>
        </authorList>
    </citation>
    <scope>NUCLEOTIDE SEQUENCE</scope>
    <source>
        <strain evidence="2">PFS-001/15</strain>
        <strain evidence="3">PFS-102/07</strain>
        <tissue evidence="2">Leaf</tissue>
    </source>
</reference>
<accession>A0A8S9JPP7</accession>
<evidence type="ECO:0000259" key="1">
    <source>
        <dbReference type="PROSITE" id="PS50816"/>
    </source>
</evidence>
<dbReference type="Gene3D" id="3.30.310.80">
    <property type="entry name" value="Kinase associated domain 1, KA1"/>
    <property type="match status" value="1"/>
</dbReference>